<dbReference type="RefSeq" id="WP_086973119.1">
    <property type="nucleotide sequence ID" value="NZ_FCOJ02000067.1"/>
</dbReference>
<evidence type="ECO:0000313" key="2">
    <source>
        <dbReference type="Proteomes" id="UP000054596"/>
    </source>
</evidence>
<proteinExistence type="predicted"/>
<gene>
    <name evidence="1" type="ORF">AWB82_06186</name>
</gene>
<sequence length="100" mass="11056">MYDEASGPSTIKTALKDCQKQIDHQLDLLTLQSSAGLAVPVSRNLLFLLYRSFTALEHAQQAFGRADGTARIRSADSFASDLEERALRWRRVGLPPPLGK</sequence>
<dbReference type="EMBL" id="FCOJ02000067">
    <property type="protein sequence ID" value="SAK88690.1"/>
    <property type="molecule type" value="Genomic_DNA"/>
</dbReference>
<evidence type="ECO:0000313" key="1">
    <source>
        <dbReference type="EMBL" id="SAK88690.1"/>
    </source>
</evidence>
<accession>A0A158D2V8</accession>
<reference evidence="1" key="1">
    <citation type="submission" date="2016-01" db="EMBL/GenBank/DDBJ databases">
        <authorList>
            <person name="Peeters C."/>
        </authorList>
    </citation>
    <scope>NUCLEOTIDE SEQUENCE [LARGE SCALE GENOMIC DNA]</scope>
    <source>
        <strain evidence="1">LMG 29325</strain>
    </source>
</reference>
<dbReference type="AlphaFoldDB" id="A0A158D2V8"/>
<keyword evidence="2" id="KW-1185">Reference proteome</keyword>
<dbReference type="Proteomes" id="UP000054596">
    <property type="component" value="Unassembled WGS sequence"/>
</dbReference>
<name>A0A158D2V8_9BURK</name>
<organism evidence="1 2">
    <name type="scientific">Caballeronia glebae</name>
    <dbReference type="NCBI Taxonomy" id="1777143"/>
    <lineage>
        <taxon>Bacteria</taxon>
        <taxon>Pseudomonadati</taxon>
        <taxon>Pseudomonadota</taxon>
        <taxon>Betaproteobacteria</taxon>
        <taxon>Burkholderiales</taxon>
        <taxon>Burkholderiaceae</taxon>
        <taxon>Caballeronia</taxon>
    </lineage>
</organism>
<comment type="caution">
    <text evidence="1">The sequence shown here is derived from an EMBL/GenBank/DDBJ whole genome shotgun (WGS) entry which is preliminary data.</text>
</comment>
<protein>
    <submittedName>
        <fullName evidence="1">Uncharacterized protein</fullName>
    </submittedName>
</protein>